<feature type="compositionally biased region" description="Low complexity" evidence="1">
    <location>
        <begin position="77"/>
        <end position="87"/>
    </location>
</feature>
<dbReference type="EMBL" id="CP069037">
    <property type="protein sequence ID" value="QRD03539.1"/>
    <property type="molecule type" value="Genomic_DNA"/>
</dbReference>
<dbReference type="Proteomes" id="UP000663193">
    <property type="component" value="Chromosome 15"/>
</dbReference>
<accession>A0A7U2FE21</accession>
<keyword evidence="3" id="KW-1185">Reference proteome</keyword>
<proteinExistence type="predicted"/>
<evidence type="ECO:0000256" key="1">
    <source>
        <dbReference type="SAM" id="MobiDB-lite"/>
    </source>
</evidence>
<organism evidence="2 3">
    <name type="scientific">Phaeosphaeria nodorum (strain SN15 / ATCC MYA-4574 / FGSC 10173)</name>
    <name type="common">Glume blotch fungus</name>
    <name type="synonym">Parastagonospora nodorum</name>
    <dbReference type="NCBI Taxonomy" id="321614"/>
    <lineage>
        <taxon>Eukaryota</taxon>
        <taxon>Fungi</taxon>
        <taxon>Dikarya</taxon>
        <taxon>Ascomycota</taxon>
        <taxon>Pezizomycotina</taxon>
        <taxon>Dothideomycetes</taxon>
        <taxon>Pleosporomycetidae</taxon>
        <taxon>Pleosporales</taxon>
        <taxon>Pleosporineae</taxon>
        <taxon>Phaeosphaeriaceae</taxon>
        <taxon>Parastagonospora</taxon>
    </lineage>
</organism>
<name>A0A7U2FE21_PHANO</name>
<gene>
    <name evidence="2" type="ORF">JI435_419720</name>
</gene>
<evidence type="ECO:0000313" key="3">
    <source>
        <dbReference type="Proteomes" id="UP000663193"/>
    </source>
</evidence>
<reference evidence="3" key="1">
    <citation type="journal article" date="2021" name="BMC Genomics">
        <title>Chromosome-level genome assembly and manually-curated proteome of model necrotroph Parastagonospora nodorum Sn15 reveals a genome-wide trove of candidate effector homologs, and redundancy of virulence-related functions within an accessory chromosome.</title>
        <authorList>
            <person name="Bertazzoni S."/>
            <person name="Jones D.A.B."/>
            <person name="Phan H.T."/>
            <person name="Tan K.-C."/>
            <person name="Hane J.K."/>
        </authorList>
    </citation>
    <scope>NUCLEOTIDE SEQUENCE [LARGE SCALE GENOMIC DNA]</scope>
    <source>
        <strain evidence="3">SN15 / ATCC MYA-4574 / FGSC 10173)</strain>
    </source>
</reference>
<feature type="region of interest" description="Disordered" evidence="1">
    <location>
        <begin position="64"/>
        <end position="87"/>
    </location>
</feature>
<evidence type="ECO:0000313" key="2">
    <source>
        <dbReference type="EMBL" id="QRD03539.1"/>
    </source>
</evidence>
<sequence length="87" mass="9223">MQVTSMPWDDPRVKTSRGRISRNAEKAGTPCLVKPCLDVVPCVDALSHAQRSLPSVAHAADLSGSCHRQSQSKRQKGLSLALGLGAS</sequence>
<dbReference type="VEuPathDB" id="FungiDB:JI435_419720"/>
<dbReference type="AlphaFoldDB" id="A0A7U2FE21"/>
<protein>
    <submittedName>
        <fullName evidence="2">Uncharacterized protein</fullName>
    </submittedName>
</protein>